<evidence type="ECO:0000256" key="5">
    <source>
        <dbReference type="HAMAP-Rule" id="MF_01928"/>
    </source>
</evidence>
<feature type="binding site" evidence="5">
    <location>
        <position position="152"/>
    </location>
    <ligand>
        <name>ATP</name>
        <dbReference type="ChEBI" id="CHEBI:30616"/>
    </ligand>
</feature>
<dbReference type="Gene3D" id="3.40.50.20">
    <property type="match status" value="1"/>
</dbReference>
<feature type="domain" description="ATP-grasp" evidence="7">
    <location>
        <begin position="116"/>
        <end position="302"/>
    </location>
</feature>
<comment type="similarity">
    <text evidence="5 6">Belongs to the PurK/PurT family.</text>
</comment>
<name>A0A2K9E2D3_9FIRM</name>
<dbReference type="SUPFAM" id="SSF52440">
    <property type="entry name" value="PreATP-grasp domain"/>
    <property type="match status" value="1"/>
</dbReference>
<evidence type="ECO:0000256" key="1">
    <source>
        <dbReference type="ARBA" id="ARBA00022598"/>
    </source>
</evidence>
<comment type="caution">
    <text evidence="5">Lacks conserved residue(s) required for the propagation of feature annotation.</text>
</comment>
<dbReference type="PANTHER" id="PTHR11609">
    <property type="entry name" value="PURINE BIOSYNTHESIS PROTEIN 6/7, PUR6/7"/>
    <property type="match status" value="1"/>
</dbReference>
<dbReference type="NCBIfam" id="TIGR01161">
    <property type="entry name" value="purK"/>
    <property type="match status" value="1"/>
</dbReference>
<evidence type="ECO:0000313" key="9">
    <source>
        <dbReference type="Proteomes" id="UP000233534"/>
    </source>
</evidence>
<comment type="function">
    <text evidence="6">Catalyzes the ATP-dependent conversion of 5-aminoimidazole ribonucleotide (AIR) and HCO(3)- to N5-carboxyaminoimidazole ribonucleotide (N5-CAIR).</text>
</comment>
<dbReference type="PROSITE" id="PS50975">
    <property type="entry name" value="ATP_GRASP"/>
    <property type="match status" value="1"/>
</dbReference>
<comment type="function">
    <text evidence="5">Catalyzes the ATP-dependent conversion of 5-aminoimidazole ribonucleotide (AIR) and HCO(3)(-) to N5-carboxyaminoimidazole ribonucleotide (N5-CAIR).</text>
</comment>
<dbReference type="SUPFAM" id="SSF56059">
    <property type="entry name" value="Glutathione synthetase ATP-binding domain-like"/>
    <property type="match status" value="1"/>
</dbReference>
<evidence type="ECO:0000313" key="8">
    <source>
        <dbReference type="EMBL" id="AUG57529.1"/>
    </source>
</evidence>
<keyword evidence="1 5" id="KW-0436">Ligase</keyword>
<feature type="binding site" evidence="5">
    <location>
        <begin position="272"/>
        <end position="273"/>
    </location>
    <ligand>
        <name>ATP</name>
        <dbReference type="ChEBI" id="CHEBI:30616"/>
    </ligand>
</feature>
<protein>
    <recommendedName>
        <fullName evidence="5 6">N5-carboxyaminoimidazole ribonucleotide synthase</fullName>
        <shortName evidence="5 6">N5-CAIR synthase</shortName>
        <ecNumber evidence="5 6">6.3.4.18</ecNumber>
    </recommendedName>
    <alternativeName>
        <fullName evidence="5 6">5-(carboxyamino)imidazole ribonucleotide synthetase</fullName>
    </alternativeName>
</protein>
<dbReference type="EMBL" id="CP025197">
    <property type="protein sequence ID" value="AUG57529.1"/>
    <property type="molecule type" value="Genomic_DNA"/>
</dbReference>
<dbReference type="InterPro" id="IPR013815">
    <property type="entry name" value="ATP_grasp_subdomain_1"/>
</dbReference>
<dbReference type="OrthoDB" id="9804625at2"/>
<dbReference type="EC" id="6.3.4.18" evidence="5 6"/>
<dbReference type="InterPro" id="IPR005875">
    <property type="entry name" value="PurK"/>
</dbReference>
<dbReference type="InterPro" id="IPR016185">
    <property type="entry name" value="PreATP-grasp_dom_sf"/>
</dbReference>
<dbReference type="UniPathway" id="UPA00074">
    <property type="reaction ID" value="UER00942"/>
</dbReference>
<dbReference type="NCBIfam" id="NF004679">
    <property type="entry name" value="PRK06019.1-5"/>
    <property type="match status" value="1"/>
</dbReference>
<feature type="binding site" evidence="5">
    <location>
        <position position="112"/>
    </location>
    <ligand>
        <name>ATP</name>
        <dbReference type="ChEBI" id="CHEBI:30616"/>
    </ligand>
</feature>
<dbReference type="Gene3D" id="3.30.470.20">
    <property type="entry name" value="ATP-grasp fold, B domain"/>
    <property type="match status" value="1"/>
</dbReference>
<dbReference type="KEGG" id="hsc:HVS_08095"/>
<sequence length="390" mass="43720">MAIRDINPLMPPAKIGIVGGGQLGRMLSYEAKRMGYHVSVLDPTPSCPAGQVSDNQIVASFTDYNAIRKLAESTHVLTYEFEHINADVLCELESEGYKIYPSGRTLKKIQDKLIQKQILKESGLPVPSFKKVESKEDILNIIESYGLPVLLKTCHGGYDGKGNMLIKNIEDVDKAYEAFKDRKLMVEEFIDFKCELSIIVGRGLDGSITTFPVVENVHRDNILILTKVPAQIDDTIKDKVEYVGRKVVDVLDDYGIFCIEMFLDQKGEVYINEIAPRPHNSGHYTIEACETSQYEQLLRILTGLPQGSTKLLSPCAMVNILGNNEVFGEYTFSGFENALQEENVYIHIYGKKFTQNLKKIGHITVLDKSRDTAIAKAREALNKIKIKPLI</sequence>
<keyword evidence="3 5" id="KW-0658">Purine biosynthesis</keyword>
<dbReference type="GO" id="GO:0046872">
    <property type="term" value="F:metal ion binding"/>
    <property type="evidence" value="ECO:0007669"/>
    <property type="project" value="InterPro"/>
</dbReference>
<dbReference type="InterPro" id="IPR054350">
    <property type="entry name" value="PurT/PurK_preATP-grasp"/>
</dbReference>
<dbReference type="RefSeq" id="WP_101300974.1">
    <property type="nucleotide sequence ID" value="NZ_CP025197.1"/>
</dbReference>
<dbReference type="AlphaFoldDB" id="A0A2K9E2D3"/>
<accession>A0A2K9E2D3</accession>
<dbReference type="FunFam" id="3.30.1490.20:FF:000015">
    <property type="entry name" value="N5-carboxyaminoimidazole ribonucleotide synthase"/>
    <property type="match status" value="1"/>
</dbReference>
<organism evidence="8 9">
    <name type="scientific">Acetivibrio saccincola</name>
    <dbReference type="NCBI Taxonomy" id="1677857"/>
    <lineage>
        <taxon>Bacteria</taxon>
        <taxon>Bacillati</taxon>
        <taxon>Bacillota</taxon>
        <taxon>Clostridia</taxon>
        <taxon>Eubacteriales</taxon>
        <taxon>Oscillospiraceae</taxon>
        <taxon>Acetivibrio</taxon>
    </lineage>
</organism>
<reference evidence="8 9" key="1">
    <citation type="submission" date="2017-12" db="EMBL/GenBank/DDBJ databases">
        <title>Complete genome sequence of Herbivorax saccincola GGR1, a novel Cellulosome-producing hydrolytic bacterium in a thermophilic biogas plant, established by Illumina and Nanopore MinION sequencing.</title>
        <authorList>
            <person name="Pechtl A."/>
            <person name="Ruckert C."/>
            <person name="Koeck D.E."/>
            <person name="Maus I."/>
            <person name="Winkler A."/>
            <person name="Kalinowski J."/>
            <person name="Puhler A."/>
            <person name="Schwarz W.W."/>
            <person name="Zverlov V.V."/>
            <person name="Schluter A."/>
            <person name="Liebl W."/>
        </authorList>
    </citation>
    <scope>NUCLEOTIDE SEQUENCE [LARGE SCALE GENOMIC DNA]</scope>
    <source>
        <strain evidence="9">SR1</strain>
    </source>
</reference>
<dbReference type="HAMAP" id="MF_01928">
    <property type="entry name" value="PurK"/>
    <property type="match status" value="1"/>
</dbReference>
<proteinExistence type="inferred from homology"/>
<dbReference type="GO" id="GO:0004638">
    <property type="term" value="F:phosphoribosylaminoimidazole carboxylase activity"/>
    <property type="evidence" value="ECO:0007669"/>
    <property type="project" value="InterPro"/>
</dbReference>
<keyword evidence="9" id="KW-1185">Reference proteome</keyword>
<feature type="binding site" evidence="5">
    <location>
        <position position="195"/>
    </location>
    <ligand>
        <name>ATP</name>
        <dbReference type="ChEBI" id="CHEBI:30616"/>
    </ligand>
</feature>
<comment type="subunit">
    <text evidence="5 6">Homodimer.</text>
</comment>
<evidence type="ECO:0000256" key="2">
    <source>
        <dbReference type="ARBA" id="ARBA00022741"/>
    </source>
</evidence>
<dbReference type="GO" id="GO:0005829">
    <property type="term" value="C:cytosol"/>
    <property type="evidence" value="ECO:0007669"/>
    <property type="project" value="TreeGrafter"/>
</dbReference>
<dbReference type="InterPro" id="IPR011054">
    <property type="entry name" value="Rudment_hybrid_motif"/>
</dbReference>
<evidence type="ECO:0000256" key="4">
    <source>
        <dbReference type="ARBA" id="ARBA00022840"/>
    </source>
</evidence>
<dbReference type="InterPro" id="IPR040686">
    <property type="entry name" value="PurK_C"/>
</dbReference>
<evidence type="ECO:0000256" key="6">
    <source>
        <dbReference type="RuleBase" id="RU361200"/>
    </source>
</evidence>
<evidence type="ECO:0000259" key="7">
    <source>
        <dbReference type="PROSITE" id="PS50975"/>
    </source>
</evidence>
<gene>
    <name evidence="5 6 8" type="primary">purK</name>
    <name evidence="8" type="ORF">HVS_08095</name>
</gene>
<dbReference type="GO" id="GO:0006189">
    <property type="term" value="P:'de novo' IMP biosynthetic process"/>
    <property type="evidence" value="ECO:0007669"/>
    <property type="project" value="UniProtKB-UniRule"/>
</dbReference>
<feature type="binding site" evidence="5">
    <location>
        <begin position="187"/>
        <end position="190"/>
    </location>
    <ligand>
        <name>ATP</name>
        <dbReference type="ChEBI" id="CHEBI:30616"/>
    </ligand>
</feature>
<dbReference type="InterPro" id="IPR003135">
    <property type="entry name" value="ATP-grasp_carboxylate-amine"/>
</dbReference>
<dbReference type="GO" id="GO:0005524">
    <property type="term" value="F:ATP binding"/>
    <property type="evidence" value="ECO:0007669"/>
    <property type="project" value="UniProtKB-UniRule"/>
</dbReference>
<dbReference type="Gene3D" id="3.30.1490.20">
    <property type="entry name" value="ATP-grasp fold, A domain"/>
    <property type="match status" value="1"/>
</dbReference>
<dbReference type="Pfam" id="PF22660">
    <property type="entry name" value="RS_preATP-grasp-like"/>
    <property type="match status" value="1"/>
</dbReference>
<comment type="pathway">
    <text evidence="5 6">Purine metabolism; IMP biosynthesis via de novo pathway; 5-amino-1-(5-phospho-D-ribosyl)imidazole-4-carboxylate from 5-amino-1-(5-phospho-D-ribosyl)imidazole (N5-CAIR route): step 1/2.</text>
</comment>
<evidence type="ECO:0000256" key="3">
    <source>
        <dbReference type="ARBA" id="ARBA00022755"/>
    </source>
</evidence>
<dbReference type="Pfam" id="PF17769">
    <property type="entry name" value="PurK_C"/>
    <property type="match status" value="1"/>
</dbReference>
<dbReference type="Pfam" id="PF02222">
    <property type="entry name" value="ATP-grasp"/>
    <property type="match status" value="1"/>
</dbReference>
<dbReference type="InterPro" id="IPR011761">
    <property type="entry name" value="ATP-grasp"/>
</dbReference>
<dbReference type="Proteomes" id="UP000233534">
    <property type="component" value="Chromosome"/>
</dbReference>
<keyword evidence="2 5" id="KW-0547">Nucleotide-binding</keyword>
<feature type="binding site" evidence="5">
    <location>
        <position position="218"/>
    </location>
    <ligand>
        <name>ATP</name>
        <dbReference type="ChEBI" id="CHEBI:30616"/>
    </ligand>
</feature>
<dbReference type="PANTHER" id="PTHR11609:SF5">
    <property type="entry name" value="PHOSPHORIBOSYLAMINOIMIDAZOLE CARBOXYLASE"/>
    <property type="match status" value="1"/>
</dbReference>
<dbReference type="SUPFAM" id="SSF51246">
    <property type="entry name" value="Rudiment single hybrid motif"/>
    <property type="match status" value="1"/>
</dbReference>
<comment type="catalytic activity">
    <reaction evidence="5 6">
        <text>5-amino-1-(5-phospho-beta-D-ribosyl)imidazole + hydrogencarbonate + ATP = 5-carboxyamino-1-(5-phospho-D-ribosyl)imidazole + ADP + phosphate + 2 H(+)</text>
        <dbReference type="Rhea" id="RHEA:19317"/>
        <dbReference type="ChEBI" id="CHEBI:15378"/>
        <dbReference type="ChEBI" id="CHEBI:17544"/>
        <dbReference type="ChEBI" id="CHEBI:30616"/>
        <dbReference type="ChEBI" id="CHEBI:43474"/>
        <dbReference type="ChEBI" id="CHEBI:58730"/>
        <dbReference type="ChEBI" id="CHEBI:137981"/>
        <dbReference type="ChEBI" id="CHEBI:456216"/>
        <dbReference type="EC" id="6.3.4.18"/>
    </reaction>
</comment>
<keyword evidence="4 5" id="KW-0067">ATP-binding</keyword>
<dbReference type="NCBIfam" id="NF004675">
    <property type="entry name" value="PRK06019.1-1"/>
    <property type="match status" value="1"/>
</dbReference>
<dbReference type="GO" id="GO:0034028">
    <property type="term" value="F:5-(carboxyamino)imidazole ribonucleotide synthase activity"/>
    <property type="evidence" value="ECO:0007669"/>
    <property type="project" value="UniProtKB-UniRule"/>
</dbReference>